<keyword evidence="3" id="KW-0408">Iron</keyword>
<organism evidence="7">
    <name type="scientific">hydrothermal vent metagenome</name>
    <dbReference type="NCBI Taxonomy" id="652676"/>
    <lineage>
        <taxon>unclassified sequences</taxon>
        <taxon>metagenomes</taxon>
        <taxon>ecological metagenomes</taxon>
    </lineage>
</organism>
<feature type="domain" description="4Fe-4S ferredoxin-type" evidence="6">
    <location>
        <begin position="297"/>
        <end position="326"/>
    </location>
</feature>
<keyword evidence="1" id="KW-0004">4Fe-4S</keyword>
<accession>A0A3B0U123</accession>
<dbReference type="InterPro" id="IPR017900">
    <property type="entry name" value="4Fe4S_Fe_S_CS"/>
</dbReference>
<evidence type="ECO:0000256" key="2">
    <source>
        <dbReference type="ARBA" id="ARBA00022723"/>
    </source>
</evidence>
<dbReference type="PROSITE" id="PS00198">
    <property type="entry name" value="4FE4S_FER_1"/>
    <property type="match status" value="2"/>
</dbReference>
<keyword evidence="5" id="KW-1133">Transmembrane helix</keyword>
<keyword evidence="2" id="KW-0479">Metal-binding</keyword>
<dbReference type="PANTHER" id="PTHR24960:SF79">
    <property type="entry name" value="PHOTOSYSTEM I IRON-SULFUR CENTER"/>
    <property type="match status" value="1"/>
</dbReference>
<evidence type="ECO:0000313" key="7">
    <source>
        <dbReference type="EMBL" id="VAW20322.1"/>
    </source>
</evidence>
<dbReference type="InterPro" id="IPR016041">
    <property type="entry name" value="Ac-CoA_synth_d_su_TIM-brl"/>
</dbReference>
<dbReference type="GO" id="GO:0046872">
    <property type="term" value="F:metal ion binding"/>
    <property type="evidence" value="ECO:0007669"/>
    <property type="project" value="UniProtKB-KW"/>
</dbReference>
<feature type="transmembrane region" description="Helical" evidence="5">
    <location>
        <begin position="232"/>
        <end position="250"/>
    </location>
</feature>
<dbReference type="NCBIfam" id="NF043039">
    <property type="entry name" value="HgcAB_like"/>
    <property type="match status" value="1"/>
</dbReference>
<feature type="transmembrane region" description="Helical" evidence="5">
    <location>
        <begin position="262"/>
        <end position="282"/>
    </location>
</feature>
<evidence type="ECO:0000259" key="6">
    <source>
        <dbReference type="PROSITE" id="PS51379"/>
    </source>
</evidence>
<dbReference type="InterPro" id="IPR050157">
    <property type="entry name" value="PSI_iron-sulfur_center"/>
</dbReference>
<sequence length="385" mass="42943">MNLLKYLFVNIVETLLRGFPFPCKTGLIKIGDPGKDSPVFLTCNYHLTVERVKRALKEVDCYLLIANSRGVNVWCAATGGHLTNHDVISVLKTSGIEGLVGHRRVVLPQLAATGIESKVIHEKTGWEVVWGPVYIKDILDFIENRFRKSPEMREVKFPLGQRIEMAAMWAFPFSIIVALLTIPFGCPVALPLIGLVLGLPFLIFVSFPLYSKWLNPKKKGVNLSKYTVIFDLGRIPLILGGVFILCLILYSTLMGVFSLKLILQWGFISFAIVLLISIDLMGSTPVYKSGLHEDRFLRVALDEEKCNGCGICERVCPKNCYEMDKKRHIAIIPRAGRCVQCGACIVQCPFDALCFESPGGEIIPPGTIRKYKLNLLGKRLVEKSS</sequence>
<dbReference type="Pfam" id="PF03599">
    <property type="entry name" value="CdhD"/>
    <property type="match status" value="1"/>
</dbReference>
<evidence type="ECO:0000256" key="3">
    <source>
        <dbReference type="ARBA" id="ARBA00023004"/>
    </source>
</evidence>
<reference evidence="7" key="1">
    <citation type="submission" date="2018-06" db="EMBL/GenBank/DDBJ databases">
        <authorList>
            <person name="Zhirakovskaya E."/>
        </authorList>
    </citation>
    <scope>NUCLEOTIDE SEQUENCE</scope>
</reference>
<keyword evidence="5" id="KW-0472">Membrane</keyword>
<proteinExistence type="predicted"/>
<dbReference type="Gene3D" id="3.30.70.20">
    <property type="match status" value="1"/>
</dbReference>
<keyword evidence="5" id="KW-0812">Transmembrane</keyword>
<dbReference type="GO" id="GO:0051539">
    <property type="term" value="F:4 iron, 4 sulfur cluster binding"/>
    <property type="evidence" value="ECO:0007669"/>
    <property type="project" value="UniProtKB-KW"/>
</dbReference>
<evidence type="ECO:0000256" key="1">
    <source>
        <dbReference type="ARBA" id="ARBA00022485"/>
    </source>
</evidence>
<dbReference type="AlphaFoldDB" id="A0A3B0U123"/>
<feature type="transmembrane region" description="Helical" evidence="5">
    <location>
        <begin position="166"/>
        <end position="184"/>
    </location>
</feature>
<dbReference type="InterPro" id="IPR017896">
    <property type="entry name" value="4Fe4S_Fe-S-bd"/>
</dbReference>
<protein>
    <submittedName>
        <fullName evidence="7">Similar to carbon monoxide dehydrogenase corrinoid/iron-sulfur protein</fullName>
    </submittedName>
</protein>
<feature type="domain" description="4Fe-4S ferredoxin-type" evidence="6">
    <location>
        <begin position="327"/>
        <end position="358"/>
    </location>
</feature>
<dbReference type="EMBL" id="UOEP01000117">
    <property type="protein sequence ID" value="VAW20322.1"/>
    <property type="molecule type" value="Genomic_DNA"/>
</dbReference>
<name>A0A3B0U123_9ZZZZ</name>
<evidence type="ECO:0000256" key="4">
    <source>
        <dbReference type="ARBA" id="ARBA00023014"/>
    </source>
</evidence>
<dbReference type="InterPro" id="IPR050003">
    <property type="entry name" value="HgcAB-like"/>
</dbReference>
<dbReference type="SUPFAM" id="SSF54862">
    <property type="entry name" value="4Fe-4S ferredoxins"/>
    <property type="match status" value="1"/>
</dbReference>
<keyword evidence="4" id="KW-0411">Iron-sulfur</keyword>
<dbReference type="Pfam" id="PF12838">
    <property type="entry name" value="Fer4_7"/>
    <property type="match status" value="1"/>
</dbReference>
<dbReference type="Gene3D" id="3.40.50.11600">
    <property type="match status" value="1"/>
</dbReference>
<evidence type="ECO:0000256" key="5">
    <source>
        <dbReference type="SAM" id="Phobius"/>
    </source>
</evidence>
<dbReference type="PROSITE" id="PS51379">
    <property type="entry name" value="4FE4S_FER_2"/>
    <property type="match status" value="2"/>
</dbReference>
<gene>
    <name evidence="7" type="ORF">MNBD_BACTEROID01-1046</name>
</gene>
<feature type="transmembrane region" description="Helical" evidence="5">
    <location>
        <begin position="190"/>
        <end position="211"/>
    </location>
</feature>
<dbReference type="PANTHER" id="PTHR24960">
    <property type="entry name" value="PHOTOSYSTEM I IRON-SULFUR CENTER-RELATED"/>
    <property type="match status" value="1"/>
</dbReference>